<dbReference type="RefSeq" id="WP_272420688.1">
    <property type="nucleotide sequence ID" value="NZ_JAGTJJ010000007.1"/>
</dbReference>
<dbReference type="Proteomes" id="UP001151081">
    <property type="component" value="Unassembled WGS sequence"/>
</dbReference>
<evidence type="ECO:0000256" key="1">
    <source>
        <dbReference type="SAM" id="Coils"/>
    </source>
</evidence>
<gene>
    <name evidence="2" type="ORF">KEG57_17105</name>
</gene>
<keyword evidence="1" id="KW-0175">Coiled coil</keyword>
<organism evidence="2 3">
    <name type="scientific">Polyangium jinanense</name>
    <dbReference type="NCBI Taxonomy" id="2829994"/>
    <lineage>
        <taxon>Bacteria</taxon>
        <taxon>Pseudomonadati</taxon>
        <taxon>Myxococcota</taxon>
        <taxon>Polyangia</taxon>
        <taxon>Polyangiales</taxon>
        <taxon>Polyangiaceae</taxon>
        <taxon>Polyangium</taxon>
    </lineage>
</organism>
<dbReference type="EMBL" id="JAGTJJ010000007">
    <property type="protein sequence ID" value="MDC3982241.1"/>
    <property type="molecule type" value="Genomic_DNA"/>
</dbReference>
<dbReference type="Gene3D" id="2.120.10.70">
    <property type="entry name" value="Fucose-specific lectin"/>
    <property type="match status" value="1"/>
</dbReference>
<proteinExistence type="predicted"/>
<protein>
    <submittedName>
        <fullName evidence="2">Uncharacterized protein</fullName>
    </submittedName>
</protein>
<evidence type="ECO:0000313" key="2">
    <source>
        <dbReference type="EMBL" id="MDC3982241.1"/>
    </source>
</evidence>
<accession>A0A9X3X690</accession>
<feature type="coiled-coil region" evidence="1">
    <location>
        <begin position="1079"/>
        <end position="1106"/>
    </location>
</feature>
<evidence type="ECO:0000313" key="3">
    <source>
        <dbReference type="Proteomes" id="UP001151081"/>
    </source>
</evidence>
<name>A0A9X3X690_9BACT</name>
<comment type="caution">
    <text evidence="2">The sequence shown here is derived from an EMBL/GenBank/DDBJ whole genome shotgun (WGS) entry which is preliminary data.</text>
</comment>
<keyword evidence="3" id="KW-1185">Reference proteome</keyword>
<reference evidence="2 3" key="1">
    <citation type="submission" date="2021-04" db="EMBL/GenBank/DDBJ databases">
        <title>Genome analysis of Polyangium sp.</title>
        <authorList>
            <person name="Li Y."/>
            <person name="Wang J."/>
        </authorList>
    </citation>
    <scope>NUCLEOTIDE SEQUENCE [LARGE SCALE GENOMIC DNA]</scope>
    <source>
        <strain evidence="2 3">SDU14</strain>
    </source>
</reference>
<sequence length="1482" mass="162527">MRVRPIAMPFDGEHAVAVEPQMAPAVEAGWRARSNLYTGRTLTHTTLASDQVAREGRLAIAGQWVTPGVVAGLDVRFSLVAENKMVNGTETTVMVSYVEVSPGRGLTARGEDVVVPRKMRVKSIDVIQRSQAFFQPPTSDGWPAGSFHAGVLVLRPVVWERKDPVPFDLDPEDYAFEDLRIVEGCELLLHPWPWVPAASTRNRIAWQVFEKERALMPGEVLPWEIEGVPIGLVSLLPGSETGHPLFFDRHSVVRRGGVPRARTRLFGGGSARLWQARVEQFGDEIASLDPSRFDDKTAIHDFRWLPPFGVLPRAAIDFIQLNSEGAPWFLQWQKQFFSGNFYVEVAPVPIEQLDGILAACASLAPLDTKEAARVRLLVPVTERDYEPGLLQPEFVSPAFGEAIGNGLTRLSEWLWRRDYVRERQTVLLDSLEGKKTDRFPSVDAGAIADEPEPSYPEAYPEKAYGTDGDLIPALEEALAARWLDGTWEDPRTLKDKIHDVADISLARAADGALEGLVASGIGAYWIRRDSIGYRVAALPFGSNETMSRAAAVNTGGPHVDLFGIVAFNGQQGQLRRWRWSSTLGRYEMSTVYTGFNPTASLAAVSLGNGYAAVFVVSGNDLHCIVQSLSSNLNVLVASRQLPSSQVFTGSVSAIFHEGKAYVFASVYDGTTKLTWYSATISTAPPSVAWSAQAVNAAVEPMSTKSIGLVATNSSRIDVVVNQDDRPMMRGWLENNIFQGFEQVTEDNIIGSFAVTQRREGFLDLIYHDRSNSRIVHRLLGGANSRVIAAWDHNDALVLDAVRTPEGGFEVIDALQPPTGGPYSLHHYVKKADDARQMIAQKGLQGLVAEIDQKRQKVEDFIESGFLRVQSEVQRARQLMITGTTEASRLAVSPVLGVAMGQSPAATRYDLEGLFRRTRSRSERRKLSLPDAVEALSDAANTKADILGSVAWLVREYDLDTTKLVIRGLAYLEGEQVVLAQKNGEPTKVVLREDIPLELVYWSNSVVQSVMTRIKAEVERIPTTLVHNMLSWAEGDYFRAAVELHEHSLALLRDLERVAGGLVDVAEYYEKVKAKIEEFVKEAGVRLQEIEGEVAEARVDITAARALLAEETIRVDGVNARRLDVLQNRVPYFVYHRPRGIDPAAEMPAVDLIPGSLGAILPAAFATTVEPPDDLRELLDLLRDAPIGWFTQGPVILRDLDKLDILRRALLMARARAGVAPERVFVAVSPAAVKLTGMWNAWSGAIKNKRVASAGYVIRPKEEQSLRDLRRAAEEIVSLGDLASGEHGGPRVARRAAEELEHIARVATSVYLRFGKVPATLRLAWSEVMGPYDPAVGLRSLAALPRWDEVDVVLRLHLQALVDWLFSRVNAAEPEAMGLMNDIVRAALLLASHVPVDRLVSGPVAKDVLAKVGGLFEVTVDAERLRAGMHAIVAVESNTVQGVVEDLGPNAAFVRVIRATASAVQIPKGATVTFSEPSSGANT</sequence>